<keyword evidence="2" id="KW-1185">Reference proteome</keyword>
<protein>
    <recommendedName>
        <fullName evidence="3">DUF4136 domain-containing protein</fullName>
    </recommendedName>
</protein>
<organism evidence="1 2">
    <name type="scientific">Paraburkholderia solisilvae</name>
    <dbReference type="NCBI Taxonomy" id="624376"/>
    <lineage>
        <taxon>Bacteria</taxon>
        <taxon>Pseudomonadati</taxon>
        <taxon>Pseudomonadota</taxon>
        <taxon>Betaproteobacteria</taxon>
        <taxon>Burkholderiales</taxon>
        <taxon>Burkholderiaceae</taxon>
        <taxon>Paraburkholderia</taxon>
    </lineage>
</organism>
<reference evidence="1 2" key="1">
    <citation type="submission" date="2020-04" db="EMBL/GenBank/DDBJ databases">
        <authorList>
            <person name="De Canck E."/>
        </authorList>
    </citation>
    <scope>NUCLEOTIDE SEQUENCE [LARGE SCALE GENOMIC DNA]</scope>
    <source>
        <strain evidence="1 2">LMG 29739</strain>
    </source>
</reference>
<dbReference type="EMBL" id="CADIKF010000010">
    <property type="protein sequence ID" value="CAB3753539.1"/>
    <property type="molecule type" value="Genomic_DNA"/>
</dbReference>
<name>A0A6J5DGZ6_9BURK</name>
<evidence type="ECO:0000313" key="2">
    <source>
        <dbReference type="Proteomes" id="UP000494329"/>
    </source>
</evidence>
<gene>
    <name evidence="1" type="ORF">LMG29739_01758</name>
</gene>
<evidence type="ECO:0008006" key="3">
    <source>
        <dbReference type="Google" id="ProtNLM"/>
    </source>
</evidence>
<sequence>MKADVHVSTQPAAAFTASTYELDRPEHLMQDSRRADDERALRRELDARGFTDGQSGHARYIVSMSYDTRPASILLRSGETGETGGIGATATSTAGTQSGWCAATRYRHSLTLRFFDRDSGMEAYSVTALAWDCHADTVSAWPYLVESALGKLPYADASDWQVTFGRSQNSGDMPRISSTKRVERVDAQ</sequence>
<proteinExistence type="predicted"/>
<dbReference type="Proteomes" id="UP000494329">
    <property type="component" value="Unassembled WGS sequence"/>
</dbReference>
<accession>A0A6J5DGZ6</accession>
<evidence type="ECO:0000313" key="1">
    <source>
        <dbReference type="EMBL" id="CAB3753539.1"/>
    </source>
</evidence>
<dbReference type="AlphaFoldDB" id="A0A6J5DGZ6"/>